<feature type="region of interest" description="Disordered" evidence="4">
    <location>
        <begin position="207"/>
        <end position="245"/>
    </location>
</feature>
<dbReference type="Proteomes" id="UP000007254">
    <property type="component" value="Chromosome"/>
</dbReference>
<dbReference type="GO" id="GO:0003677">
    <property type="term" value="F:DNA binding"/>
    <property type="evidence" value="ECO:0007669"/>
    <property type="project" value="UniProtKB-KW"/>
</dbReference>
<evidence type="ECO:0000256" key="3">
    <source>
        <dbReference type="ARBA" id="ARBA00023163"/>
    </source>
</evidence>
<dbReference type="Pfam" id="PF00392">
    <property type="entry name" value="GntR"/>
    <property type="match status" value="1"/>
</dbReference>
<protein>
    <submittedName>
        <fullName evidence="6">GntR domain protein</fullName>
    </submittedName>
</protein>
<dbReference type="SMART" id="SM00895">
    <property type="entry name" value="FCD"/>
    <property type="match status" value="1"/>
</dbReference>
<evidence type="ECO:0000256" key="2">
    <source>
        <dbReference type="ARBA" id="ARBA00023125"/>
    </source>
</evidence>
<dbReference type="HOGENOM" id="CLU_017584_9_2_12"/>
<dbReference type="InterPro" id="IPR000524">
    <property type="entry name" value="Tscrpt_reg_HTH_GntR"/>
</dbReference>
<accession>G0GA77</accession>
<evidence type="ECO:0000256" key="1">
    <source>
        <dbReference type="ARBA" id="ARBA00023015"/>
    </source>
</evidence>
<gene>
    <name evidence="6" type="ordered locus">Spith_0633</name>
</gene>
<dbReference type="STRING" id="869211.Spith_0633"/>
<feature type="compositionally biased region" description="Basic residues" evidence="4">
    <location>
        <begin position="214"/>
        <end position="230"/>
    </location>
</feature>
<feature type="domain" description="HTH gntR-type" evidence="5">
    <location>
        <begin position="9"/>
        <end position="77"/>
    </location>
</feature>
<dbReference type="Gene3D" id="1.20.120.530">
    <property type="entry name" value="GntR ligand-binding domain-like"/>
    <property type="match status" value="1"/>
</dbReference>
<reference evidence="6 7" key="1">
    <citation type="submission" date="2011-06" db="EMBL/GenBank/DDBJ databases">
        <title>The complete genome of Spirochaeta thermophila DSM 6578.</title>
        <authorList>
            <consortium name="US DOE Joint Genome Institute (JGI-PGF)"/>
            <person name="Lucas S."/>
            <person name="Lapidus A."/>
            <person name="Bruce D."/>
            <person name="Goodwin L."/>
            <person name="Pitluck S."/>
            <person name="Peters L."/>
            <person name="Kyrpides N."/>
            <person name="Mavromatis K."/>
            <person name="Ivanova N."/>
            <person name="Mikailova N."/>
            <person name="Pagani I."/>
            <person name="Chertkov O."/>
            <person name="Detter J.C."/>
            <person name="Tapia R."/>
            <person name="Han C."/>
            <person name="Land M."/>
            <person name="Hauser L."/>
            <person name="Markowitz V."/>
            <person name="Cheng J.-F."/>
            <person name="Hugenholtz P."/>
            <person name="Woyke T."/>
            <person name="Wu D."/>
            <person name="Spring S."/>
            <person name="Merkhoffer B."/>
            <person name="Schneider S."/>
            <person name="Klenk H.-P."/>
            <person name="Eisen J.A."/>
        </authorList>
    </citation>
    <scope>NUCLEOTIDE SEQUENCE [LARGE SCALE GENOMIC DNA]</scope>
    <source>
        <strain evidence="7">ATCC 700085 / DSM 6578 / Z-1203</strain>
    </source>
</reference>
<keyword evidence="1" id="KW-0805">Transcription regulation</keyword>
<keyword evidence="3" id="KW-0804">Transcription</keyword>
<dbReference type="InterPro" id="IPR011711">
    <property type="entry name" value="GntR_C"/>
</dbReference>
<proteinExistence type="predicted"/>
<organism evidence="6 7">
    <name type="scientific">Winmispira thermophila (strain ATCC 700085 / DSM 6578 / Z-1203)</name>
    <name type="common">Spirochaeta thermophila</name>
    <dbReference type="NCBI Taxonomy" id="869211"/>
    <lineage>
        <taxon>Bacteria</taxon>
        <taxon>Pseudomonadati</taxon>
        <taxon>Spirochaetota</taxon>
        <taxon>Spirochaetia</taxon>
        <taxon>Winmispirales</taxon>
        <taxon>Winmispiraceae</taxon>
        <taxon>Winmispira</taxon>
    </lineage>
</organism>
<dbReference type="AlphaFoldDB" id="G0GA77"/>
<dbReference type="Pfam" id="PF07729">
    <property type="entry name" value="FCD"/>
    <property type="match status" value="1"/>
</dbReference>
<name>G0GA77_WINT7</name>
<dbReference type="SUPFAM" id="SSF46785">
    <property type="entry name" value="Winged helix' DNA-binding domain"/>
    <property type="match status" value="1"/>
</dbReference>
<dbReference type="KEGG" id="stq:Spith_0633"/>
<evidence type="ECO:0000313" key="6">
    <source>
        <dbReference type="EMBL" id="AEJ60913.1"/>
    </source>
</evidence>
<dbReference type="SMART" id="SM00345">
    <property type="entry name" value="HTH_GNTR"/>
    <property type="match status" value="1"/>
</dbReference>
<dbReference type="PROSITE" id="PS50949">
    <property type="entry name" value="HTH_GNTR"/>
    <property type="match status" value="1"/>
</dbReference>
<sequence length="245" mass="28285">MYRRVNGKTHLSREIADHIKDLIRRKKLNPGEKLPNEIELAQLFGVSRPTIREAIKTLVSQNIIEIVRGKGTYVSRTPGLQEDPLGLEFLMDENLQLALIEVRLIVEPPVAKLAAERRTPEDIAHIEDILARMEQEIRDGQIGLVPEMEFHRSLAEATRNPVIMRLVPLITDAIRKIYGEAPRTLEEHREALEEHRDILSHIREGHGEKAGQAMKHHLEKSYRRTQRKQWAKTIPHAFPSREETQ</sequence>
<dbReference type="InterPro" id="IPR008920">
    <property type="entry name" value="TF_FadR/GntR_C"/>
</dbReference>
<dbReference type="CDD" id="cd07377">
    <property type="entry name" value="WHTH_GntR"/>
    <property type="match status" value="1"/>
</dbReference>
<dbReference type="InterPro" id="IPR036388">
    <property type="entry name" value="WH-like_DNA-bd_sf"/>
</dbReference>
<evidence type="ECO:0000259" key="5">
    <source>
        <dbReference type="PROSITE" id="PS50949"/>
    </source>
</evidence>
<dbReference type="SUPFAM" id="SSF48008">
    <property type="entry name" value="GntR ligand-binding domain-like"/>
    <property type="match status" value="1"/>
</dbReference>
<evidence type="ECO:0000313" key="7">
    <source>
        <dbReference type="Proteomes" id="UP000007254"/>
    </source>
</evidence>
<dbReference type="PRINTS" id="PR00035">
    <property type="entry name" value="HTHGNTR"/>
</dbReference>
<dbReference type="RefSeq" id="WP_014624293.1">
    <property type="nucleotide sequence ID" value="NC_017583.1"/>
</dbReference>
<dbReference type="Gene3D" id="1.10.10.10">
    <property type="entry name" value="Winged helix-like DNA-binding domain superfamily/Winged helix DNA-binding domain"/>
    <property type="match status" value="1"/>
</dbReference>
<keyword evidence="7" id="KW-1185">Reference proteome</keyword>
<dbReference type="GO" id="GO:0003700">
    <property type="term" value="F:DNA-binding transcription factor activity"/>
    <property type="evidence" value="ECO:0007669"/>
    <property type="project" value="InterPro"/>
</dbReference>
<dbReference type="PANTHER" id="PTHR43537:SF5">
    <property type="entry name" value="UXU OPERON TRANSCRIPTIONAL REGULATOR"/>
    <property type="match status" value="1"/>
</dbReference>
<dbReference type="InterPro" id="IPR036390">
    <property type="entry name" value="WH_DNA-bd_sf"/>
</dbReference>
<dbReference type="OrthoDB" id="9799482at2"/>
<keyword evidence="2" id="KW-0238">DNA-binding</keyword>
<dbReference type="EMBL" id="CP002903">
    <property type="protein sequence ID" value="AEJ60913.1"/>
    <property type="molecule type" value="Genomic_DNA"/>
</dbReference>
<dbReference type="PANTHER" id="PTHR43537">
    <property type="entry name" value="TRANSCRIPTIONAL REGULATOR, GNTR FAMILY"/>
    <property type="match status" value="1"/>
</dbReference>
<evidence type="ECO:0000256" key="4">
    <source>
        <dbReference type="SAM" id="MobiDB-lite"/>
    </source>
</evidence>